<accession>A0A150JD64</accession>
<evidence type="ECO:0000313" key="2">
    <source>
        <dbReference type="Proteomes" id="UP000092420"/>
    </source>
</evidence>
<dbReference type="EMBL" id="LNJB01000003">
    <property type="protein sequence ID" value="KYC55140.1"/>
    <property type="molecule type" value="Genomic_DNA"/>
</dbReference>
<dbReference type="PANTHER" id="PTHR38597:SF1">
    <property type="entry name" value="BLL3834 PROTEIN"/>
    <property type="match status" value="1"/>
</dbReference>
<dbReference type="AlphaFoldDB" id="A0A150JJL9"/>
<dbReference type="PATRIC" id="fig|1706433.3.peg.366"/>
<gene>
    <name evidence="1" type="ORF">AN188_00365</name>
</gene>
<name>A0A150JJL9_9EURY</name>
<dbReference type="PANTHER" id="PTHR38597">
    <property type="entry name" value="BLL3834 PROTEIN"/>
    <property type="match status" value="1"/>
</dbReference>
<accession>A0A150JJL9</accession>
<dbReference type="Pfam" id="PF05559">
    <property type="entry name" value="DUF763"/>
    <property type="match status" value="1"/>
</dbReference>
<evidence type="ECO:0000313" key="1">
    <source>
        <dbReference type="EMBL" id="KYC55140.1"/>
    </source>
</evidence>
<protein>
    <submittedName>
        <fullName evidence="1">Uncharacterized protein</fullName>
    </submittedName>
</protein>
<dbReference type="Proteomes" id="UP000092420">
    <property type="component" value="Unassembled WGS sequence"/>
</dbReference>
<comment type="caution">
    <text evidence="1">The sequence shown here is derived from an EMBL/GenBank/DDBJ whole genome shotgun (WGS) entry which is preliminary data.</text>
</comment>
<organism evidence="1 2">
    <name type="scientific">Candidatus Methanofastidiosum methylothiophilum</name>
    <dbReference type="NCBI Taxonomy" id="1705564"/>
    <lineage>
        <taxon>Archaea</taxon>
        <taxon>Methanobacteriati</taxon>
        <taxon>Methanobacteriota</taxon>
        <taxon>Stenosarchaea group</taxon>
        <taxon>Candidatus Methanofastidiosia</taxon>
        <taxon>Candidatus Methanofastidiosales</taxon>
        <taxon>Candidatus Methanofastidiosaceae</taxon>
        <taxon>Candidatus Methanofastidiosum</taxon>
    </lineage>
</organism>
<dbReference type="InterPro" id="IPR008482">
    <property type="entry name" value="DUF763"/>
</dbReference>
<proteinExistence type="predicted"/>
<sequence length="381" mass="42760">MRHSGSMDLPLHGGKAPYWLLKRMKELSKPIFEILIYEYGTEGLLKRLSDPFFFQALSCVLAFDWHSSGTTTVLTGVLKSSINPEEFGIGFAGGKGKNSKNTFSDIEIIGSQFGLSDKKIKELHYTSKITAKIDSAAIQDGFDLYHHVTIFSDKGKWSVIQQGLNTEGGYARRYHWSNRIDNYIEEPHTGIVSDIVKIKTLDLTSKDSTETRSIIPDIIKEGPGRVRRLIESLIDIKQTSLMSFIDESNIINTSHNFDVAVLPKRVNWNILRDIYEADLKNFEDILAFKDMGRSTIKGLALISELIYGTTLSWKDPVKYSFAFGGKDGVPRPVNKKGMDDAAEILSNAIKEAKIGAGDKIKSLKNLRTFLGPYNENLTYFN</sequence>
<reference evidence="1 2" key="1">
    <citation type="journal article" date="2016" name="ISME J.">
        <title>Chasing the elusive Euryarchaeota class WSA2: genomes reveal a uniquely fastidious methyl-reducing methanogen.</title>
        <authorList>
            <person name="Nobu M.K."/>
            <person name="Narihiro T."/>
            <person name="Kuroda K."/>
            <person name="Mei R."/>
            <person name="Liu W.T."/>
        </authorList>
    </citation>
    <scope>NUCLEOTIDE SEQUENCE [LARGE SCALE GENOMIC DNA]</scope>
    <source>
        <strain evidence="1">ADurb1013_Bin02101</strain>
    </source>
</reference>